<evidence type="ECO:0000256" key="4">
    <source>
        <dbReference type="ARBA" id="ARBA00022806"/>
    </source>
</evidence>
<dbReference type="SMART" id="SM00847">
    <property type="entry name" value="HA2"/>
    <property type="match status" value="1"/>
</dbReference>
<dbReference type="PROSITE" id="PS00690">
    <property type="entry name" value="DEAH_ATP_HELICASE"/>
    <property type="match status" value="1"/>
</dbReference>
<evidence type="ECO:0000259" key="6">
    <source>
        <dbReference type="PROSITE" id="PS51192"/>
    </source>
</evidence>
<keyword evidence="4" id="KW-0347">Helicase</keyword>
<dbReference type="InterPro" id="IPR048333">
    <property type="entry name" value="HA2_WH"/>
</dbReference>
<dbReference type="PANTHER" id="PTHR43519">
    <property type="entry name" value="ATP-DEPENDENT RNA HELICASE HRPB"/>
    <property type="match status" value="1"/>
</dbReference>
<dbReference type="InterPro" id="IPR014001">
    <property type="entry name" value="Helicase_ATP-bd"/>
</dbReference>
<keyword evidence="9" id="KW-1185">Reference proteome</keyword>
<gene>
    <name evidence="8" type="ORF">BK816_02830</name>
</gene>
<name>A0A1D9MJA3_9ACTO</name>
<dbReference type="CDD" id="cd18791">
    <property type="entry name" value="SF2_C_RHA"/>
    <property type="match status" value="1"/>
</dbReference>
<dbReference type="EMBL" id="CP017812">
    <property type="protein sequence ID" value="AOZ72366.1"/>
    <property type="molecule type" value="Genomic_DNA"/>
</dbReference>
<evidence type="ECO:0000256" key="3">
    <source>
        <dbReference type="ARBA" id="ARBA00022801"/>
    </source>
</evidence>
<evidence type="ECO:0000256" key="2">
    <source>
        <dbReference type="ARBA" id="ARBA00022741"/>
    </source>
</evidence>
<dbReference type="Gene3D" id="3.40.50.300">
    <property type="entry name" value="P-loop containing nucleotide triphosphate hydrolases"/>
    <property type="match status" value="2"/>
</dbReference>
<evidence type="ECO:0000256" key="1">
    <source>
        <dbReference type="ARBA" id="ARBA00012552"/>
    </source>
</evidence>
<dbReference type="RefSeq" id="WP_071163832.1">
    <property type="nucleotide sequence ID" value="NZ_CP017812.1"/>
</dbReference>
<evidence type="ECO:0000256" key="5">
    <source>
        <dbReference type="ARBA" id="ARBA00022840"/>
    </source>
</evidence>
<dbReference type="Pfam" id="PF04408">
    <property type="entry name" value="WHD_HA2"/>
    <property type="match status" value="1"/>
</dbReference>
<feature type="domain" description="Helicase ATP-binding" evidence="6">
    <location>
        <begin position="28"/>
        <end position="197"/>
    </location>
</feature>
<dbReference type="InterPro" id="IPR011545">
    <property type="entry name" value="DEAD/DEAH_box_helicase_dom"/>
</dbReference>
<keyword evidence="3" id="KW-0378">Hydrolase</keyword>
<dbReference type="SMART" id="SM00490">
    <property type="entry name" value="HELICc"/>
    <property type="match status" value="1"/>
</dbReference>
<proteinExistence type="predicted"/>
<dbReference type="PANTHER" id="PTHR43519:SF1">
    <property type="entry name" value="ATP-DEPENDENT RNA HELICASE HRPB"/>
    <property type="match status" value="1"/>
</dbReference>
<feature type="domain" description="Helicase C-terminal" evidence="7">
    <location>
        <begin position="240"/>
        <end position="406"/>
    </location>
</feature>
<dbReference type="InterPro" id="IPR007502">
    <property type="entry name" value="Helicase-assoc_dom"/>
</dbReference>
<reference evidence="8 9" key="1">
    <citation type="submission" date="2016-10" db="EMBL/GenBank/DDBJ databases">
        <title>Actinomyces aegypiusis sp. nov., isolated from the Aegypius monachus in Qinghai Tibet Plateau China.</title>
        <authorList>
            <person name="Wang Y."/>
        </authorList>
    </citation>
    <scope>NUCLEOTIDE SEQUENCE [LARGE SCALE GENOMIC DNA]</scope>
    <source>
        <strain evidence="8 9">VUL4_3</strain>
    </source>
</reference>
<dbReference type="GO" id="GO:0003724">
    <property type="term" value="F:RNA helicase activity"/>
    <property type="evidence" value="ECO:0007669"/>
    <property type="project" value="UniProtKB-EC"/>
</dbReference>
<dbReference type="PIRSF" id="PIRSF005496">
    <property type="entry name" value="ATP_hel_hrpB"/>
    <property type="match status" value="1"/>
</dbReference>
<dbReference type="Proteomes" id="UP000176288">
    <property type="component" value="Chromosome"/>
</dbReference>
<dbReference type="InterPro" id="IPR049614">
    <property type="entry name" value="HrpB_DEXH"/>
</dbReference>
<dbReference type="SMART" id="SM00487">
    <property type="entry name" value="DEXDc"/>
    <property type="match status" value="1"/>
</dbReference>
<dbReference type="EC" id="3.6.4.13" evidence="1"/>
<dbReference type="Pfam" id="PF00271">
    <property type="entry name" value="Helicase_C"/>
    <property type="match status" value="1"/>
</dbReference>
<dbReference type="OrthoDB" id="9805617at2"/>
<dbReference type="CDD" id="cd17990">
    <property type="entry name" value="DEXHc_HrpB"/>
    <property type="match status" value="1"/>
</dbReference>
<dbReference type="SUPFAM" id="SSF52540">
    <property type="entry name" value="P-loop containing nucleoside triphosphate hydrolases"/>
    <property type="match status" value="1"/>
</dbReference>
<dbReference type="InterPro" id="IPR010225">
    <property type="entry name" value="HrpB"/>
</dbReference>
<dbReference type="PROSITE" id="PS51192">
    <property type="entry name" value="HELICASE_ATP_BIND_1"/>
    <property type="match status" value="1"/>
</dbReference>
<dbReference type="GO" id="GO:0003676">
    <property type="term" value="F:nucleic acid binding"/>
    <property type="evidence" value="ECO:0007669"/>
    <property type="project" value="InterPro"/>
</dbReference>
<dbReference type="GO" id="GO:0005524">
    <property type="term" value="F:ATP binding"/>
    <property type="evidence" value="ECO:0007669"/>
    <property type="project" value="UniProtKB-KW"/>
</dbReference>
<sequence>MTLAKAPFAQFAEDDFGLPLAQKREDLTSAILRRQNLLLEAPAGSGKSTLVPPLVQHLVSTSNLGVTPGQKTLLVQPRQLAARAMAGRIASLLKEQPGESVGFSVRGESALGPQTQLEIVTGGVLVRKLQADPELSEYHTVILDEIHERHLDYDLALAFLLDTQELRDDLVIIAMSATLPPSGLASLLKISSSQNQLTLPAPSHPLTVHWAPPATSASALASLGQAGARLGVSNEFLEHAANTALTALEQGQNDVLVFLPGLSEIKRTHQLLTPKLPAEVEILEIHSSLAKEHQDRIFRPDPKRRIILSSSIAQSALTIPRVSSVVDSGLERRSHTDFERQVSTLVTRSTSQANGIQRAGRANRLGPGQVWRLFSEQSWARMPAQSEPEILHSELTSLVLACADWGAKITDLAWLNQPPTPAVQAAQRVLHGLGALNRDGNITPLGKALSQLGLDPRLGRALLIGRAIFPPSTVAEIVAMLEVTDQSLPTDLFDRWRALQTGRPYSTKAWRQNAKRLMQLMDVNKVTSLLGEHDFAELKTFWQEDQAKLPETMVAIITALAFPALLGRNRQLEPKKAGNGNGASLSSSGANSLALTRYQLVGGMGAQCATSAPFANSPWLAIGSLTLPAGSSTGEIRTAIALPENLDPLYLAPNWVETNETISLAEDGSGFQLWQENKFGAIALHRQRVPKADPKRLQEAFQNWLSPATASLVPWSQTAEANFERYQWLRAQSGETVSREELVVEAKDILATKIEANGALPKFDQNTFFTVIGWENQSGLAQTAPEEVSISGRNYRVDYSQEPPRIRGKLQWFFGQTQQIFLANGSVPLSIELLSPAQRPLALTNDLGSFWQGAYQQVRAQMRGRYPKHAWPEHPENETPAK</sequence>
<dbReference type="GO" id="GO:0016787">
    <property type="term" value="F:hydrolase activity"/>
    <property type="evidence" value="ECO:0007669"/>
    <property type="project" value="UniProtKB-KW"/>
</dbReference>
<dbReference type="InterPro" id="IPR002464">
    <property type="entry name" value="DNA/RNA_helicase_DEAH_CS"/>
</dbReference>
<keyword evidence="2" id="KW-0547">Nucleotide-binding</keyword>
<dbReference type="STRING" id="1912795.BK816_02830"/>
<evidence type="ECO:0000313" key="8">
    <source>
        <dbReference type="EMBL" id="AOZ72366.1"/>
    </source>
</evidence>
<protein>
    <recommendedName>
        <fullName evidence="1">RNA helicase</fullName>
        <ecNumber evidence="1">3.6.4.13</ecNumber>
    </recommendedName>
</protein>
<evidence type="ECO:0000313" key="9">
    <source>
        <dbReference type="Proteomes" id="UP000176288"/>
    </source>
</evidence>
<evidence type="ECO:0000259" key="7">
    <source>
        <dbReference type="PROSITE" id="PS51194"/>
    </source>
</evidence>
<dbReference type="Gene3D" id="1.20.120.1080">
    <property type="match status" value="1"/>
</dbReference>
<accession>A0A1D9MJA3</accession>
<dbReference type="Pfam" id="PF00270">
    <property type="entry name" value="DEAD"/>
    <property type="match status" value="1"/>
</dbReference>
<dbReference type="Pfam" id="PF08482">
    <property type="entry name" value="HrpB_C"/>
    <property type="match status" value="1"/>
</dbReference>
<dbReference type="InterPro" id="IPR001650">
    <property type="entry name" value="Helicase_C-like"/>
</dbReference>
<organism evidence="8 9">
    <name type="scientific">Boudabousia tangfeifanii</name>
    <dbReference type="NCBI Taxonomy" id="1912795"/>
    <lineage>
        <taxon>Bacteria</taxon>
        <taxon>Bacillati</taxon>
        <taxon>Actinomycetota</taxon>
        <taxon>Actinomycetes</taxon>
        <taxon>Actinomycetales</taxon>
        <taxon>Actinomycetaceae</taxon>
        <taxon>Boudabousia</taxon>
    </lineage>
</organism>
<keyword evidence="5" id="KW-0067">ATP-binding</keyword>
<dbReference type="PROSITE" id="PS51194">
    <property type="entry name" value="HELICASE_CTER"/>
    <property type="match status" value="1"/>
</dbReference>
<dbReference type="InterPro" id="IPR027417">
    <property type="entry name" value="P-loop_NTPase"/>
</dbReference>
<dbReference type="KEGG" id="avu:BK816_02830"/>
<dbReference type="AlphaFoldDB" id="A0A1D9MJA3"/>
<dbReference type="InterPro" id="IPR013689">
    <property type="entry name" value="RNA_helicase_ATP-dep_HrpB_C"/>
</dbReference>